<sequence length="89" mass="9909">MKVALDIARDLKSSNIWLDSNFHAKISNFALATTELHAKNKVNLSGASGYLALEYLSDGIFNLKQGCIFAKISMAQSELIYSNPTHFDW</sequence>
<protein>
    <submittedName>
        <fullName evidence="1">Uncharacterized protein</fullName>
    </submittedName>
</protein>
<gene>
    <name evidence="1" type="ORF">L1987_32941</name>
</gene>
<keyword evidence="2" id="KW-1185">Reference proteome</keyword>
<reference evidence="1 2" key="2">
    <citation type="journal article" date="2022" name="Mol. Ecol. Resour.">
        <title>The genomes of chicory, endive, great burdock and yacon provide insights into Asteraceae paleo-polyploidization history and plant inulin production.</title>
        <authorList>
            <person name="Fan W."/>
            <person name="Wang S."/>
            <person name="Wang H."/>
            <person name="Wang A."/>
            <person name="Jiang F."/>
            <person name="Liu H."/>
            <person name="Zhao H."/>
            <person name="Xu D."/>
            <person name="Zhang Y."/>
        </authorList>
    </citation>
    <scope>NUCLEOTIDE SEQUENCE [LARGE SCALE GENOMIC DNA]</scope>
    <source>
        <strain evidence="2">cv. Yunnan</strain>
        <tissue evidence="1">Leaves</tissue>
    </source>
</reference>
<dbReference type="EMBL" id="CM042028">
    <property type="protein sequence ID" value="KAI3797679.1"/>
    <property type="molecule type" value="Genomic_DNA"/>
</dbReference>
<comment type="caution">
    <text evidence="1">The sequence shown here is derived from an EMBL/GenBank/DDBJ whole genome shotgun (WGS) entry which is preliminary data.</text>
</comment>
<reference evidence="2" key="1">
    <citation type="journal article" date="2022" name="Mol. Ecol. Resour.">
        <title>The genomes of chicory, endive, great burdock and yacon provide insights into Asteraceae palaeo-polyploidization history and plant inulin production.</title>
        <authorList>
            <person name="Fan W."/>
            <person name="Wang S."/>
            <person name="Wang H."/>
            <person name="Wang A."/>
            <person name="Jiang F."/>
            <person name="Liu H."/>
            <person name="Zhao H."/>
            <person name="Xu D."/>
            <person name="Zhang Y."/>
        </authorList>
    </citation>
    <scope>NUCLEOTIDE SEQUENCE [LARGE SCALE GENOMIC DNA]</scope>
    <source>
        <strain evidence="2">cv. Yunnan</strain>
    </source>
</reference>
<evidence type="ECO:0000313" key="1">
    <source>
        <dbReference type="EMBL" id="KAI3797679.1"/>
    </source>
</evidence>
<proteinExistence type="predicted"/>
<organism evidence="1 2">
    <name type="scientific">Smallanthus sonchifolius</name>
    <dbReference type="NCBI Taxonomy" id="185202"/>
    <lineage>
        <taxon>Eukaryota</taxon>
        <taxon>Viridiplantae</taxon>
        <taxon>Streptophyta</taxon>
        <taxon>Embryophyta</taxon>
        <taxon>Tracheophyta</taxon>
        <taxon>Spermatophyta</taxon>
        <taxon>Magnoliopsida</taxon>
        <taxon>eudicotyledons</taxon>
        <taxon>Gunneridae</taxon>
        <taxon>Pentapetalae</taxon>
        <taxon>asterids</taxon>
        <taxon>campanulids</taxon>
        <taxon>Asterales</taxon>
        <taxon>Asteraceae</taxon>
        <taxon>Asteroideae</taxon>
        <taxon>Heliantheae alliance</taxon>
        <taxon>Millerieae</taxon>
        <taxon>Smallanthus</taxon>
    </lineage>
</organism>
<accession>A0ACB9HP62</accession>
<name>A0ACB9HP62_9ASTR</name>
<evidence type="ECO:0000313" key="2">
    <source>
        <dbReference type="Proteomes" id="UP001056120"/>
    </source>
</evidence>
<dbReference type="Proteomes" id="UP001056120">
    <property type="component" value="Linkage Group LG11"/>
</dbReference>